<dbReference type="AlphaFoldDB" id="A0A6J7KPR1"/>
<sequence length="96" mass="9584">MGSTVSAAANGIATFVGLVAGTRYVVVRTSDNLLVTHGRLQSVSVKAGASVVVGQAIGVAGESLYIGVRINGQYTDPRQCAGLGSLGKPRAVLVAG</sequence>
<reference evidence="3" key="1">
    <citation type="submission" date="2020-05" db="EMBL/GenBank/DDBJ databases">
        <authorList>
            <person name="Chiriac C."/>
            <person name="Salcher M."/>
            <person name="Ghai R."/>
            <person name="Kavagutti S V."/>
        </authorList>
    </citation>
    <scope>NUCLEOTIDE SEQUENCE</scope>
</reference>
<dbReference type="EMBL" id="CAFBMJ010000011">
    <property type="protein sequence ID" value="CAB4893799.1"/>
    <property type="molecule type" value="Genomic_DNA"/>
</dbReference>
<dbReference type="InterPro" id="IPR016047">
    <property type="entry name" value="M23ase_b-sheet_dom"/>
</dbReference>
<protein>
    <submittedName>
        <fullName evidence="3">Unannotated protein</fullName>
    </submittedName>
</protein>
<dbReference type="SUPFAM" id="SSF51261">
    <property type="entry name" value="Duplicated hybrid motif"/>
    <property type="match status" value="1"/>
</dbReference>
<feature type="domain" description="M23ase beta-sheet core" evidence="1">
    <location>
        <begin position="2"/>
        <end position="77"/>
    </location>
</feature>
<gene>
    <name evidence="2" type="ORF">UFOPK3573_00271</name>
    <name evidence="3" type="ORF">UFOPK3879_00436</name>
</gene>
<proteinExistence type="predicted"/>
<evidence type="ECO:0000313" key="3">
    <source>
        <dbReference type="EMBL" id="CAB4958458.1"/>
    </source>
</evidence>
<dbReference type="InterPro" id="IPR011055">
    <property type="entry name" value="Dup_hybrid_motif"/>
</dbReference>
<dbReference type="Pfam" id="PF01551">
    <property type="entry name" value="Peptidase_M23"/>
    <property type="match status" value="1"/>
</dbReference>
<dbReference type="EMBL" id="CAFBNR010000013">
    <property type="protein sequence ID" value="CAB4958458.1"/>
    <property type="molecule type" value="Genomic_DNA"/>
</dbReference>
<dbReference type="Gene3D" id="2.70.70.10">
    <property type="entry name" value="Glucose Permease (Domain IIA)"/>
    <property type="match status" value="1"/>
</dbReference>
<organism evidence="3">
    <name type="scientific">freshwater metagenome</name>
    <dbReference type="NCBI Taxonomy" id="449393"/>
    <lineage>
        <taxon>unclassified sequences</taxon>
        <taxon>metagenomes</taxon>
        <taxon>ecological metagenomes</taxon>
    </lineage>
</organism>
<evidence type="ECO:0000259" key="1">
    <source>
        <dbReference type="Pfam" id="PF01551"/>
    </source>
</evidence>
<evidence type="ECO:0000313" key="2">
    <source>
        <dbReference type="EMBL" id="CAB4893799.1"/>
    </source>
</evidence>
<name>A0A6J7KPR1_9ZZZZ</name>
<accession>A0A6J7KPR1</accession>